<feature type="transmembrane region" description="Helical" evidence="2">
    <location>
        <begin position="370"/>
        <end position="389"/>
    </location>
</feature>
<feature type="transmembrane region" description="Helical" evidence="2">
    <location>
        <begin position="156"/>
        <end position="179"/>
    </location>
</feature>
<feature type="compositionally biased region" description="Pro residues" evidence="1">
    <location>
        <begin position="237"/>
        <end position="248"/>
    </location>
</feature>
<organism evidence="3 4">
    <name type="scientific">Sinomonas terricola</name>
    <dbReference type="NCBI Taxonomy" id="3110330"/>
    <lineage>
        <taxon>Bacteria</taxon>
        <taxon>Bacillati</taxon>
        <taxon>Actinomycetota</taxon>
        <taxon>Actinomycetes</taxon>
        <taxon>Micrococcales</taxon>
        <taxon>Micrococcaceae</taxon>
        <taxon>Sinomonas</taxon>
    </lineage>
</organism>
<reference evidence="3 4" key="1">
    <citation type="submission" date="2023-12" db="EMBL/GenBank/DDBJ databases">
        <title>Sinomonas terricola sp. nov, isolated from litchi orchard soil in Guangdong, PR China.</title>
        <authorList>
            <person name="Jiaxin W."/>
            <person name="Yang Z."/>
            <person name="Honghui Z."/>
        </authorList>
    </citation>
    <scope>NUCLEOTIDE SEQUENCE [LARGE SCALE GENOMIC DNA]</scope>
    <source>
        <strain evidence="3 4">JGH33</strain>
    </source>
</reference>
<accession>A0ABU5T639</accession>
<evidence type="ECO:0000256" key="2">
    <source>
        <dbReference type="SAM" id="Phobius"/>
    </source>
</evidence>
<feature type="transmembrane region" description="Helical" evidence="2">
    <location>
        <begin position="126"/>
        <end position="150"/>
    </location>
</feature>
<feature type="region of interest" description="Disordered" evidence="1">
    <location>
        <begin position="237"/>
        <end position="276"/>
    </location>
</feature>
<keyword evidence="2" id="KW-0472">Membrane</keyword>
<comment type="caution">
    <text evidence="3">The sequence shown here is derived from an EMBL/GenBank/DDBJ whole genome shotgun (WGS) entry which is preliminary data.</text>
</comment>
<proteinExistence type="predicted"/>
<feature type="transmembrane region" description="Helical" evidence="2">
    <location>
        <begin position="74"/>
        <end position="94"/>
    </location>
</feature>
<feature type="compositionally biased region" description="Low complexity" evidence="1">
    <location>
        <begin position="249"/>
        <end position="260"/>
    </location>
</feature>
<evidence type="ECO:0000313" key="3">
    <source>
        <dbReference type="EMBL" id="MEA5454979.1"/>
    </source>
</evidence>
<protein>
    <recommendedName>
        <fullName evidence="5">ABC transporter permease</fullName>
    </recommendedName>
</protein>
<feature type="transmembrane region" description="Helical" evidence="2">
    <location>
        <begin position="191"/>
        <end position="214"/>
    </location>
</feature>
<dbReference type="Pfam" id="PF12679">
    <property type="entry name" value="ABC2_membrane_2"/>
    <property type="match status" value="1"/>
</dbReference>
<feature type="compositionally biased region" description="Polar residues" evidence="1">
    <location>
        <begin position="262"/>
        <end position="275"/>
    </location>
</feature>
<keyword evidence="2" id="KW-1133">Transmembrane helix</keyword>
<dbReference type="Proteomes" id="UP001304769">
    <property type="component" value="Unassembled WGS sequence"/>
</dbReference>
<gene>
    <name evidence="3" type="ORF">SPF06_09635</name>
</gene>
<evidence type="ECO:0008006" key="5">
    <source>
        <dbReference type="Google" id="ProtNLM"/>
    </source>
</evidence>
<dbReference type="PANTHER" id="PTHR43471">
    <property type="entry name" value="ABC TRANSPORTER PERMEASE"/>
    <property type="match status" value="1"/>
</dbReference>
<dbReference type="RefSeq" id="WP_323278835.1">
    <property type="nucleotide sequence ID" value="NZ_JAYGGQ010000006.1"/>
</dbReference>
<keyword evidence="2" id="KW-0812">Transmembrane</keyword>
<dbReference type="PANTHER" id="PTHR43471:SF12">
    <property type="entry name" value="HYPOTHETICAL MEMBRANE PROTEIN, CONSERVED"/>
    <property type="match status" value="1"/>
</dbReference>
<feature type="transmembrane region" description="Helical" evidence="2">
    <location>
        <begin position="25"/>
        <end position="47"/>
    </location>
</feature>
<keyword evidence="4" id="KW-1185">Reference proteome</keyword>
<sequence length="407" mass="42352">MRVWARGAWDVVVLEAKQRLRSRGWYIMLVIWFALIAIVTWLTWAAWEAQHAVSRQYADYGPSGPLPSAGPGSMIFEAVLAFVMFLALVVTPALSANAVNGDRAQGTLAILQASLLRPGQILAGKLVAAWLAALAFLVAASPFLVIGVVAGGLSPGYIAVSLLMLAVELGVVSAIGTALSALAGRPLFSIVVTYLVVAMLWIGTLIAFGFGVALSRGTVEANTPIYTTVSHPAVPGPSFSPSPAPSPVSPGSSPAPSGVPTLTPSSGAYSSNLKVTPTEGPPSYTCVGSLMDQPTVRTERVAWVLSMNPFLVVADAIPYPDRSVSAAPYPQGAIETMSQAARAAIAGPEATTPCANGKVKPAYLVQRTPLWPLGLGLQLLLAGGLLWGARRALVTPARRLARGTRVA</sequence>
<evidence type="ECO:0000313" key="4">
    <source>
        <dbReference type="Proteomes" id="UP001304769"/>
    </source>
</evidence>
<dbReference type="EMBL" id="JAYGGQ010000006">
    <property type="protein sequence ID" value="MEA5454979.1"/>
    <property type="molecule type" value="Genomic_DNA"/>
</dbReference>
<evidence type="ECO:0000256" key="1">
    <source>
        <dbReference type="SAM" id="MobiDB-lite"/>
    </source>
</evidence>
<name>A0ABU5T639_9MICC</name>